<accession>A0A0L0P1J2</accession>
<dbReference type="VEuPathDB" id="FungiDB:QG37_03073"/>
<gene>
    <name evidence="2" type="ORF">QG37_03073</name>
</gene>
<keyword evidence="1" id="KW-1133">Transmembrane helix</keyword>
<feature type="transmembrane region" description="Helical" evidence="1">
    <location>
        <begin position="20"/>
        <end position="41"/>
    </location>
</feature>
<evidence type="ECO:0000256" key="1">
    <source>
        <dbReference type="SAM" id="Phobius"/>
    </source>
</evidence>
<dbReference type="Proteomes" id="UP000037122">
    <property type="component" value="Unassembled WGS sequence"/>
</dbReference>
<evidence type="ECO:0000313" key="3">
    <source>
        <dbReference type="Proteomes" id="UP000037122"/>
    </source>
</evidence>
<dbReference type="AlphaFoldDB" id="A0A0L0P1J2"/>
<evidence type="ECO:0000313" key="2">
    <source>
        <dbReference type="EMBL" id="KNE00124.1"/>
    </source>
</evidence>
<comment type="caution">
    <text evidence="2">The sequence shown here is derived from an EMBL/GenBank/DDBJ whole genome shotgun (WGS) entry which is preliminary data.</text>
</comment>
<keyword evidence="1" id="KW-0472">Membrane</keyword>
<proteinExistence type="predicted"/>
<name>A0A0L0P1J2_CANAR</name>
<reference evidence="3" key="1">
    <citation type="journal article" date="2015" name="BMC Genomics">
        <title>Draft genome of a commonly misdiagnosed multidrug resistant pathogen Candida auris.</title>
        <authorList>
            <person name="Chatterjee S."/>
            <person name="Alampalli S.V."/>
            <person name="Nageshan R.K."/>
            <person name="Chettiar S.T."/>
            <person name="Joshi S."/>
            <person name="Tatu U.S."/>
        </authorList>
    </citation>
    <scope>NUCLEOTIDE SEQUENCE [LARGE SCALE GENOMIC DNA]</scope>
    <source>
        <strain evidence="3">6684</strain>
    </source>
</reference>
<sequence>MGLCLLEFNQVSVDMNSFLLFFFLVSARYIFFFFFFFFFTFANEISGNRKGAT</sequence>
<dbReference type="EMBL" id="LGST01000020">
    <property type="protein sequence ID" value="KNE00124.1"/>
    <property type="molecule type" value="Genomic_DNA"/>
</dbReference>
<protein>
    <submittedName>
        <fullName evidence="2">Uncharacterized protein</fullName>
    </submittedName>
</protein>
<organism evidence="2 3">
    <name type="scientific">Candidozyma auris</name>
    <name type="common">Yeast</name>
    <name type="synonym">Candida auris</name>
    <dbReference type="NCBI Taxonomy" id="498019"/>
    <lineage>
        <taxon>Eukaryota</taxon>
        <taxon>Fungi</taxon>
        <taxon>Dikarya</taxon>
        <taxon>Ascomycota</taxon>
        <taxon>Saccharomycotina</taxon>
        <taxon>Pichiomycetes</taxon>
        <taxon>Metschnikowiaceae</taxon>
        <taxon>Candidozyma</taxon>
    </lineage>
</organism>
<keyword evidence="1" id="KW-0812">Transmembrane</keyword>